<proteinExistence type="inferred from homology"/>
<evidence type="ECO:0000256" key="5">
    <source>
        <dbReference type="ARBA" id="ARBA00023235"/>
    </source>
</evidence>
<evidence type="ECO:0000313" key="11">
    <source>
        <dbReference type="Proteomes" id="UP000439591"/>
    </source>
</evidence>
<dbReference type="NCBIfam" id="TIGR00067">
    <property type="entry name" value="glut_race"/>
    <property type="match status" value="1"/>
</dbReference>
<evidence type="ECO:0000256" key="1">
    <source>
        <dbReference type="ARBA" id="ARBA00001602"/>
    </source>
</evidence>
<feature type="binding site" evidence="7">
    <location>
        <begin position="14"/>
        <end position="15"/>
    </location>
    <ligand>
        <name>substrate</name>
    </ligand>
</feature>
<comment type="similarity">
    <text evidence="7">Belongs to the aspartate/glutamate racemases family.</text>
</comment>
<evidence type="ECO:0000256" key="2">
    <source>
        <dbReference type="ARBA" id="ARBA00013090"/>
    </source>
</evidence>
<keyword evidence="4 7" id="KW-0573">Peptidoglycan synthesis</keyword>
<dbReference type="GO" id="GO:0008360">
    <property type="term" value="P:regulation of cell shape"/>
    <property type="evidence" value="ECO:0007669"/>
    <property type="project" value="UniProtKB-KW"/>
</dbReference>
<accession>A0A5S9Q7A5</accession>
<dbReference type="PANTHER" id="PTHR21198">
    <property type="entry name" value="GLUTAMATE RACEMASE"/>
    <property type="match status" value="1"/>
</dbReference>
<keyword evidence="5 7" id="KW-0413">Isomerase</keyword>
<feature type="active site" description="Proton donor/acceptor" evidence="7">
    <location>
        <position position="192"/>
    </location>
</feature>
<dbReference type="AlphaFoldDB" id="A0A5S9Q7A5"/>
<dbReference type="EMBL" id="CACSIM010000003">
    <property type="protein sequence ID" value="CAA0103641.1"/>
    <property type="molecule type" value="Genomic_DNA"/>
</dbReference>
<evidence type="ECO:0000313" key="10">
    <source>
        <dbReference type="Proteomes" id="UP000435877"/>
    </source>
</evidence>
<dbReference type="InterPro" id="IPR018187">
    <property type="entry name" value="Asp/Glu_racemase_AS_1"/>
</dbReference>
<dbReference type="EMBL" id="CACSIK010000004">
    <property type="protein sequence ID" value="CAA0113373.1"/>
    <property type="molecule type" value="Genomic_DNA"/>
</dbReference>
<feature type="binding site" evidence="7">
    <location>
        <begin position="193"/>
        <end position="194"/>
    </location>
    <ligand>
        <name>substrate</name>
    </ligand>
</feature>
<dbReference type="InterPro" id="IPR015942">
    <property type="entry name" value="Asp/Glu/hydantoin_racemase"/>
</dbReference>
<dbReference type="InterPro" id="IPR033134">
    <property type="entry name" value="Asp/Glu_racemase_AS_2"/>
</dbReference>
<dbReference type="InterPro" id="IPR001920">
    <property type="entry name" value="Asp/Glu_race"/>
</dbReference>
<dbReference type="InterPro" id="IPR004391">
    <property type="entry name" value="Glu_race"/>
</dbReference>
<dbReference type="GO" id="GO:0009252">
    <property type="term" value="P:peptidoglycan biosynthetic process"/>
    <property type="evidence" value="ECO:0007669"/>
    <property type="project" value="UniProtKB-UniRule"/>
</dbReference>
<dbReference type="Pfam" id="PF01177">
    <property type="entry name" value="Asp_Glu_race"/>
    <property type="match status" value="1"/>
</dbReference>
<protein>
    <recommendedName>
        <fullName evidence="2 7">Glutamate racemase</fullName>
        <ecNumber evidence="2 7">5.1.1.3</ecNumber>
    </recommendedName>
</protein>
<dbReference type="HAMAP" id="MF_00258">
    <property type="entry name" value="Glu_racemase"/>
    <property type="match status" value="1"/>
</dbReference>
<evidence type="ECO:0000256" key="4">
    <source>
        <dbReference type="ARBA" id="ARBA00022984"/>
    </source>
</evidence>
<gene>
    <name evidence="7 9" type="primary">murI</name>
    <name evidence="9" type="ORF">IHBHHGIJ_03406</name>
    <name evidence="8" type="ORF">KFEGEMFD_02035</name>
</gene>
<evidence type="ECO:0000256" key="3">
    <source>
        <dbReference type="ARBA" id="ARBA00022960"/>
    </source>
</evidence>
<comment type="function">
    <text evidence="7">Provides the (R)-glutamate required for cell wall biosynthesis.</text>
</comment>
<evidence type="ECO:0000313" key="9">
    <source>
        <dbReference type="EMBL" id="CAA0113373.1"/>
    </source>
</evidence>
<keyword evidence="10" id="KW-1185">Reference proteome</keyword>
<dbReference type="Proteomes" id="UP000435877">
    <property type="component" value="Unassembled WGS sequence"/>
</dbReference>
<reference evidence="10 11" key="1">
    <citation type="submission" date="2019-11" db="EMBL/GenBank/DDBJ databases">
        <authorList>
            <person name="Holert J."/>
        </authorList>
    </citation>
    <scope>NUCLEOTIDE SEQUENCE [LARGE SCALE GENOMIC DNA]</scope>
    <source>
        <strain evidence="8">BC3_2A</strain>
        <strain evidence="9">SB11_1A</strain>
    </source>
</reference>
<feature type="binding site" evidence="7">
    <location>
        <begin position="79"/>
        <end position="80"/>
    </location>
    <ligand>
        <name>substrate</name>
    </ligand>
</feature>
<evidence type="ECO:0000313" key="8">
    <source>
        <dbReference type="EMBL" id="CAA0103641.1"/>
    </source>
</evidence>
<organism evidence="9 10">
    <name type="scientific">Zhongshania aliphaticivorans</name>
    <dbReference type="NCBI Taxonomy" id="1470434"/>
    <lineage>
        <taxon>Bacteria</taxon>
        <taxon>Pseudomonadati</taxon>
        <taxon>Pseudomonadota</taxon>
        <taxon>Gammaproteobacteria</taxon>
        <taxon>Cellvibrionales</taxon>
        <taxon>Spongiibacteraceae</taxon>
        <taxon>Zhongshania</taxon>
    </lineage>
</organism>
<sequence>MIPETHAPRVLIFDSGVGSLSIGAAIHQLIPQANLLYTMDHGGFPYGEWQEEALVTHICHSVSAVLQQYPSDIIVIACNSASTTVLPALRRMVDIPVIGVVPAIKPAAQQSRSGVIGLLATPGTVARAYTAQLIEDFASHCCVIPVGSRVLAPAIESHFWHKEPIAEVLDNVKTALYNHPRANDMDTVVLACTHFPLIQKPLASLMPNISWIDSGEAIARRVAHVIKEGNLPLGSNINAGVQRVLVLGDKRPTAILYEQLNALGLQLIGC</sequence>
<feature type="binding site" evidence="7">
    <location>
        <begin position="46"/>
        <end position="47"/>
    </location>
    <ligand>
        <name>substrate</name>
    </ligand>
</feature>
<dbReference type="GO" id="GO:0071555">
    <property type="term" value="P:cell wall organization"/>
    <property type="evidence" value="ECO:0007669"/>
    <property type="project" value="UniProtKB-KW"/>
</dbReference>
<dbReference type="PROSITE" id="PS00924">
    <property type="entry name" value="ASP_GLU_RACEMASE_2"/>
    <property type="match status" value="1"/>
</dbReference>
<dbReference type="SUPFAM" id="SSF53681">
    <property type="entry name" value="Aspartate/glutamate racemase"/>
    <property type="match status" value="2"/>
</dbReference>
<dbReference type="EC" id="5.1.1.3" evidence="2 7"/>
<comment type="pathway">
    <text evidence="7">Cell wall biogenesis; peptidoglycan biosynthesis.</text>
</comment>
<feature type="active site" description="Proton donor/acceptor" evidence="7">
    <location>
        <position position="78"/>
    </location>
</feature>
<dbReference type="UniPathway" id="UPA00219"/>
<evidence type="ECO:0000256" key="7">
    <source>
        <dbReference type="HAMAP-Rule" id="MF_00258"/>
    </source>
</evidence>
<evidence type="ECO:0000256" key="6">
    <source>
        <dbReference type="ARBA" id="ARBA00023316"/>
    </source>
</evidence>
<dbReference type="PANTHER" id="PTHR21198:SF2">
    <property type="entry name" value="GLUTAMATE RACEMASE"/>
    <property type="match status" value="1"/>
</dbReference>
<dbReference type="GO" id="GO:0008881">
    <property type="term" value="F:glutamate racemase activity"/>
    <property type="evidence" value="ECO:0007669"/>
    <property type="project" value="UniProtKB-UniRule"/>
</dbReference>
<keyword evidence="6 7" id="KW-0961">Cell wall biogenesis/degradation</keyword>
<keyword evidence="3 7" id="KW-0133">Cell shape</keyword>
<dbReference type="PROSITE" id="PS00923">
    <property type="entry name" value="ASP_GLU_RACEMASE_1"/>
    <property type="match status" value="1"/>
</dbReference>
<dbReference type="Gene3D" id="3.40.50.1860">
    <property type="match status" value="2"/>
</dbReference>
<comment type="catalytic activity">
    <reaction evidence="1 7">
        <text>L-glutamate = D-glutamate</text>
        <dbReference type="Rhea" id="RHEA:12813"/>
        <dbReference type="ChEBI" id="CHEBI:29985"/>
        <dbReference type="ChEBI" id="CHEBI:29986"/>
        <dbReference type="EC" id="5.1.1.3"/>
    </reaction>
</comment>
<name>A0A5S9Q7A5_9GAMM</name>
<dbReference type="Proteomes" id="UP000439591">
    <property type="component" value="Unassembled WGS sequence"/>
</dbReference>